<feature type="compositionally biased region" description="Basic and acidic residues" evidence="6">
    <location>
        <begin position="107"/>
        <end position="121"/>
    </location>
</feature>
<keyword evidence="4" id="KW-0175">Coiled coil</keyword>
<sequence length="285" mass="32113">MMLKPLISLWTLSSKPLITRTCSCSKLVGNYVRYICCSKNSAVLPQSYRRQLPGLTSRSVNWSTKMAPFRLRFPAWTYYGAADFTNQKLQRVRLASTVPESASSDPAPKEQPPKSTDEEYEAKKSSLIDRFKKTYAIYGKLVIIIHGLGSCCWLAGAYALASSGINLLGFFEAANFPDWICKPLRMGGGSVNTWATALILYKLIAPLRYGLTIFLTTFTVRYMRSKGKVPQLADRDRLRNLAQESAQLSRERLKFRLSRSQRKATALSKKARRSLASVKKKMRGD</sequence>
<organism evidence="9 10">
    <name type="scientific">Calicophoron daubneyi</name>
    <name type="common">Rumen fluke</name>
    <name type="synonym">Paramphistomum daubneyi</name>
    <dbReference type="NCBI Taxonomy" id="300641"/>
    <lineage>
        <taxon>Eukaryota</taxon>
        <taxon>Metazoa</taxon>
        <taxon>Spiralia</taxon>
        <taxon>Lophotrochozoa</taxon>
        <taxon>Platyhelminthes</taxon>
        <taxon>Trematoda</taxon>
        <taxon>Digenea</taxon>
        <taxon>Plagiorchiida</taxon>
        <taxon>Pronocephalata</taxon>
        <taxon>Paramphistomoidea</taxon>
        <taxon>Paramphistomidae</taxon>
        <taxon>Calicophoron</taxon>
    </lineage>
</organism>
<dbReference type="InterPro" id="IPR045866">
    <property type="entry name" value="FAM210A/B-like"/>
</dbReference>
<evidence type="ECO:0000256" key="6">
    <source>
        <dbReference type="SAM" id="MobiDB-lite"/>
    </source>
</evidence>
<keyword evidence="5 7" id="KW-0472">Membrane</keyword>
<evidence type="ECO:0000313" key="9">
    <source>
        <dbReference type="EMBL" id="CAL5130756.1"/>
    </source>
</evidence>
<name>A0AAV2T3T9_CALDB</name>
<dbReference type="Pfam" id="PF06916">
    <property type="entry name" value="FAM210A-B_dom"/>
    <property type="match status" value="1"/>
</dbReference>
<protein>
    <recommendedName>
        <fullName evidence="8">DUF1279 domain-containing protein</fullName>
    </recommendedName>
</protein>
<feature type="region of interest" description="Disordered" evidence="6">
    <location>
        <begin position="259"/>
        <end position="285"/>
    </location>
</feature>
<evidence type="ECO:0000256" key="5">
    <source>
        <dbReference type="ARBA" id="ARBA00023136"/>
    </source>
</evidence>
<dbReference type="PANTHER" id="PTHR21377">
    <property type="entry name" value="PROTEIN FAM210B, MITOCHONDRIAL"/>
    <property type="match status" value="1"/>
</dbReference>
<feature type="transmembrane region" description="Helical" evidence="7">
    <location>
        <begin position="137"/>
        <end position="161"/>
    </location>
</feature>
<evidence type="ECO:0000256" key="7">
    <source>
        <dbReference type="SAM" id="Phobius"/>
    </source>
</evidence>
<dbReference type="PANTHER" id="PTHR21377:SF1">
    <property type="entry name" value="PROTEIN FAM210A"/>
    <property type="match status" value="1"/>
</dbReference>
<feature type="region of interest" description="Disordered" evidence="6">
    <location>
        <begin position="97"/>
        <end position="121"/>
    </location>
</feature>
<dbReference type="GO" id="GO:0016020">
    <property type="term" value="C:membrane"/>
    <property type="evidence" value="ECO:0007669"/>
    <property type="project" value="UniProtKB-SubCell"/>
</dbReference>
<gene>
    <name evidence="9" type="ORF">CDAUBV1_LOCUS2917</name>
</gene>
<evidence type="ECO:0000259" key="8">
    <source>
        <dbReference type="Pfam" id="PF06916"/>
    </source>
</evidence>
<keyword evidence="3 7" id="KW-1133">Transmembrane helix</keyword>
<evidence type="ECO:0000256" key="2">
    <source>
        <dbReference type="ARBA" id="ARBA00022692"/>
    </source>
</evidence>
<feature type="compositionally biased region" description="Basic residues" evidence="6">
    <location>
        <begin position="269"/>
        <end position="285"/>
    </location>
</feature>
<dbReference type="Proteomes" id="UP001497525">
    <property type="component" value="Unassembled WGS sequence"/>
</dbReference>
<evidence type="ECO:0000256" key="1">
    <source>
        <dbReference type="ARBA" id="ARBA00004167"/>
    </source>
</evidence>
<keyword evidence="2 7" id="KW-0812">Transmembrane</keyword>
<comment type="caution">
    <text evidence="9">The sequence shown here is derived from an EMBL/GenBank/DDBJ whole genome shotgun (WGS) entry which is preliminary data.</text>
</comment>
<evidence type="ECO:0000256" key="4">
    <source>
        <dbReference type="ARBA" id="ARBA00023054"/>
    </source>
</evidence>
<feature type="transmembrane region" description="Helical" evidence="7">
    <location>
        <begin position="194"/>
        <end position="218"/>
    </location>
</feature>
<comment type="subcellular location">
    <subcellularLocation>
        <location evidence="1">Membrane</location>
        <topology evidence="1">Single-pass membrane protein</topology>
    </subcellularLocation>
</comment>
<dbReference type="AlphaFoldDB" id="A0AAV2T3T9"/>
<evidence type="ECO:0000313" key="10">
    <source>
        <dbReference type="Proteomes" id="UP001497525"/>
    </source>
</evidence>
<proteinExistence type="predicted"/>
<dbReference type="InterPro" id="IPR009688">
    <property type="entry name" value="FAM210A/B-like_dom"/>
</dbReference>
<feature type="domain" description="DUF1279" evidence="8">
    <location>
        <begin position="130"/>
        <end position="217"/>
    </location>
</feature>
<accession>A0AAV2T3T9</accession>
<evidence type="ECO:0000256" key="3">
    <source>
        <dbReference type="ARBA" id="ARBA00022989"/>
    </source>
</evidence>
<dbReference type="EMBL" id="CAXLJL010000072">
    <property type="protein sequence ID" value="CAL5130756.1"/>
    <property type="molecule type" value="Genomic_DNA"/>
</dbReference>
<dbReference type="GO" id="GO:0005739">
    <property type="term" value="C:mitochondrion"/>
    <property type="evidence" value="ECO:0007669"/>
    <property type="project" value="TreeGrafter"/>
</dbReference>
<reference evidence="9" key="1">
    <citation type="submission" date="2024-06" db="EMBL/GenBank/DDBJ databases">
        <authorList>
            <person name="Liu X."/>
            <person name="Lenzi L."/>
            <person name="Haldenby T S."/>
            <person name="Uol C."/>
        </authorList>
    </citation>
    <scope>NUCLEOTIDE SEQUENCE</scope>
</reference>